<dbReference type="PIRSF" id="PIRSF017082">
    <property type="entry name" value="YflP"/>
    <property type="match status" value="1"/>
</dbReference>
<dbReference type="GO" id="GO:0016829">
    <property type="term" value="F:lyase activity"/>
    <property type="evidence" value="ECO:0007669"/>
    <property type="project" value="UniProtKB-KW"/>
</dbReference>
<feature type="signal peptide" evidence="2">
    <location>
        <begin position="1"/>
        <end position="21"/>
    </location>
</feature>
<reference evidence="3 6" key="2">
    <citation type="submission" date="2016-07" db="EMBL/GenBank/DDBJ databases">
        <title>Complete genome sequences of Bordetella pseudohinzii.</title>
        <authorList>
            <person name="Spilker T."/>
            <person name="Darrah R."/>
            <person name="LiPuma J.J."/>
        </authorList>
    </citation>
    <scope>NUCLEOTIDE SEQUENCE [LARGE SCALE GENOMIC DNA]</scope>
    <source>
        <strain evidence="3 6">HI4681</strain>
    </source>
</reference>
<dbReference type="Pfam" id="PF03401">
    <property type="entry name" value="TctC"/>
    <property type="match status" value="1"/>
</dbReference>
<evidence type="ECO:0000313" key="6">
    <source>
        <dbReference type="Proteomes" id="UP000092950"/>
    </source>
</evidence>
<organism evidence="4 5">
    <name type="scientific">Bordetella pseudohinzii</name>
    <dbReference type="NCBI Taxonomy" id="1331258"/>
    <lineage>
        <taxon>Bacteria</taxon>
        <taxon>Pseudomonadati</taxon>
        <taxon>Pseudomonadota</taxon>
        <taxon>Betaproteobacteria</taxon>
        <taxon>Burkholderiales</taxon>
        <taxon>Alcaligenaceae</taxon>
        <taxon>Bordetella</taxon>
    </lineage>
</organism>
<dbReference type="KEGG" id="bpdz:BBN53_18500"/>
<dbReference type="Proteomes" id="UP000092950">
    <property type="component" value="Chromosome"/>
</dbReference>
<dbReference type="PANTHER" id="PTHR42928:SF5">
    <property type="entry name" value="BLR1237 PROTEIN"/>
    <property type="match status" value="1"/>
</dbReference>
<dbReference type="Gene3D" id="3.40.190.150">
    <property type="entry name" value="Bordetella uptake gene, domain 1"/>
    <property type="match status" value="1"/>
</dbReference>
<dbReference type="InterPro" id="IPR005064">
    <property type="entry name" value="BUG"/>
</dbReference>
<dbReference type="InterPro" id="IPR042100">
    <property type="entry name" value="Bug_dom1"/>
</dbReference>
<dbReference type="OrthoDB" id="8676722at2"/>
<dbReference type="EMBL" id="CP016440">
    <property type="protein sequence ID" value="ANY17700.1"/>
    <property type="molecule type" value="Genomic_DNA"/>
</dbReference>
<proteinExistence type="inferred from homology"/>
<protein>
    <submittedName>
        <fullName evidence="3">ABC transporter substrate-binding protein</fullName>
    </submittedName>
    <submittedName>
        <fullName evidence="4">Argininosuccinate lyase</fullName>
    </submittedName>
</protein>
<keyword evidence="6" id="KW-1185">Reference proteome</keyword>
<dbReference type="Gene3D" id="3.40.190.10">
    <property type="entry name" value="Periplasmic binding protein-like II"/>
    <property type="match status" value="1"/>
</dbReference>
<evidence type="ECO:0000256" key="1">
    <source>
        <dbReference type="ARBA" id="ARBA00006987"/>
    </source>
</evidence>
<evidence type="ECO:0000313" key="5">
    <source>
        <dbReference type="Proteomes" id="UP000053096"/>
    </source>
</evidence>
<sequence>MKRLIPAALLALAAFSAPAPAAYPERPIRLVVPFAPGGGADITARVVAESLSKRLGQQVVVENKAGAGGVIGAGAVARAEPDGYTLLYTTPGQQMTLPYLMKNMPYDPADLRPVSQVSLAPSVLVVNTKLGVKTLDELIALAKKRPGELNFVSAGIGASSHLNGELLQILAGIQLQHVPYKGTGEAVKDLVAGNGDLAIDTVGIYTSFIKDKRLIPLGVTTSTELAILPGVPPMSQALPGYDASPVNYISVPKATPEAIVQTLASAIQASIAEPEVKAKMLDQGILAISNTPEQMAELLKKEQTRWRNVINQAGIAEK</sequence>
<dbReference type="PANTHER" id="PTHR42928">
    <property type="entry name" value="TRICARBOXYLATE-BINDING PROTEIN"/>
    <property type="match status" value="1"/>
</dbReference>
<keyword evidence="2" id="KW-0732">Signal</keyword>
<dbReference type="SUPFAM" id="SSF53850">
    <property type="entry name" value="Periplasmic binding protein-like II"/>
    <property type="match status" value="1"/>
</dbReference>
<dbReference type="RefSeq" id="WP_043214038.1">
    <property type="nucleotide sequence ID" value="NZ_CAJGUP010000181.1"/>
</dbReference>
<evidence type="ECO:0000256" key="2">
    <source>
        <dbReference type="SAM" id="SignalP"/>
    </source>
</evidence>
<gene>
    <name evidence="3" type="ORF">BBN53_18500</name>
    <name evidence="4" type="ORF">ERS370011_03339</name>
</gene>
<accession>A0A0M7GZZ9</accession>
<evidence type="ECO:0000313" key="4">
    <source>
        <dbReference type="EMBL" id="CUJ01783.1"/>
    </source>
</evidence>
<accession>A0A0J6C172</accession>
<feature type="chain" id="PRO_5005268461" evidence="2">
    <location>
        <begin position="22"/>
        <end position="318"/>
    </location>
</feature>
<comment type="similarity">
    <text evidence="1">Belongs to the UPF0065 (bug) family.</text>
</comment>
<evidence type="ECO:0000313" key="3">
    <source>
        <dbReference type="EMBL" id="ANY17700.1"/>
    </source>
</evidence>
<dbReference type="Proteomes" id="UP000053096">
    <property type="component" value="Unassembled WGS sequence"/>
</dbReference>
<keyword evidence="4" id="KW-0456">Lyase</keyword>
<dbReference type="EMBL" id="CYTV01000010">
    <property type="protein sequence ID" value="CUJ01783.1"/>
    <property type="molecule type" value="Genomic_DNA"/>
</dbReference>
<reference evidence="4 5" key="1">
    <citation type="submission" date="2015-09" db="EMBL/GenBank/DDBJ databases">
        <authorList>
            <person name="Jackson K.R."/>
            <person name="Lunt B.L."/>
            <person name="Fisher J.N.B."/>
            <person name="Gardner A.V."/>
            <person name="Bailey M.E."/>
            <person name="Deus L.M."/>
            <person name="Earl A.S."/>
            <person name="Gibby P.D."/>
            <person name="Hartmann K.A."/>
            <person name="Liu J.E."/>
            <person name="Manci A.M."/>
            <person name="Nielsen D.A."/>
            <person name="Solomon M.B."/>
            <person name="Breakwell D.P."/>
            <person name="Burnett S.H."/>
            <person name="Grose J.H."/>
        </authorList>
    </citation>
    <scope>NUCLEOTIDE SEQUENCE [LARGE SCALE GENOMIC DNA]</scope>
    <source>
        <strain evidence="4 5">2789STDY5608636</strain>
    </source>
</reference>
<name>A0A0J6C172_9BORD</name>
<dbReference type="AlphaFoldDB" id="A0A0J6C172"/>